<gene>
    <name evidence="2" type="ORF">DFR71_6683</name>
</gene>
<dbReference type="SUPFAM" id="SSF51735">
    <property type="entry name" value="NAD(P)-binding Rossmann-fold domains"/>
    <property type="match status" value="1"/>
</dbReference>
<keyword evidence="3" id="KW-1185">Reference proteome</keyword>
<keyword evidence="1" id="KW-0560">Oxidoreductase</keyword>
<dbReference type="Gene3D" id="3.40.50.720">
    <property type="entry name" value="NAD(P)-binding Rossmann-like Domain"/>
    <property type="match status" value="1"/>
</dbReference>
<name>A0A4R1F655_9NOCA</name>
<evidence type="ECO:0000313" key="3">
    <source>
        <dbReference type="Proteomes" id="UP000294856"/>
    </source>
</evidence>
<sequence>MSTIVITGGTDGIGRYLAEEYLGRGDRVVVIGRDPDKGRAFEEKAGELGTFLQADLDSVAANRAAIEQIRATHPVIDTLVFCARFYRSFRTRTVDGLEATFAHFYLSRYLFGHGLRGALERAPHPAIVNVAGPGASLAAADFDDLQSTRHYSGGAALGQGGKLNDLLGVAFAEQYPQGRTRYILVHPGVTATAQTGAYDPITAAMVENMRRNAKPIAAAADPIVELIDTPPAEPLSAFIEGRRISVADRGFDAAAARELDAYTRDLLASL</sequence>
<dbReference type="STRING" id="1210063.GCA_001612665_06591"/>
<dbReference type="AlphaFoldDB" id="A0A4R1F655"/>
<comment type="caution">
    <text evidence="2">The sequence shown here is derived from an EMBL/GenBank/DDBJ whole genome shotgun (WGS) entry which is preliminary data.</text>
</comment>
<evidence type="ECO:0000313" key="2">
    <source>
        <dbReference type="EMBL" id="TCJ88044.1"/>
    </source>
</evidence>
<dbReference type="Pfam" id="PF00106">
    <property type="entry name" value="adh_short"/>
    <property type="match status" value="1"/>
</dbReference>
<dbReference type="Proteomes" id="UP000294856">
    <property type="component" value="Unassembled WGS sequence"/>
</dbReference>
<dbReference type="InterPro" id="IPR036291">
    <property type="entry name" value="NAD(P)-bd_dom_sf"/>
</dbReference>
<dbReference type="PANTHER" id="PTHR43157">
    <property type="entry name" value="PHOSPHATIDYLINOSITOL-GLYCAN BIOSYNTHESIS CLASS F PROTEIN-RELATED"/>
    <property type="match status" value="1"/>
</dbReference>
<accession>A0A4R1F655</accession>
<reference evidence="2 3" key="1">
    <citation type="submission" date="2019-03" db="EMBL/GenBank/DDBJ databases">
        <title>Genomic Encyclopedia of Type Strains, Phase IV (KMG-IV): sequencing the most valuable type-strain genomes for metagenomic binning, comparative biology and taxonomic classification.</title>
        <authorList>
            <person name="Goeker M."/>
        </authorList>
    </citation>
    <scope>NUCLEOTIDE SEQUENCE [LARGE SCALE GENOMIC DNA]</scope>
    <source>
        <strain evidence="2 3">DSM 44684</strain>
    </source>
</reference>
<dbReference type="OrthoDB" id="2860165at2"/>
<organism evidence="2 3">
    <name type="scientific">Nocardia alba</name>
    <dbReference type="NCBI Taxonomy" id="225051"/>
    <lineage>
        <taxon>Bacteria</taxon>
        <taxon>Bacillati</taxon>
        <taxon>Actinomycetota</taxon>
        <taxon>Actinomycetes</taxon>
        <taxon>Mycobacteriales</taxon>
        <taxon>Nocardiaceae</taxon>
        <taxon>Nocardia</taxon>
    </lineage>
</organism>
<protein>
    <submittedName>
        <fullName evidence="2">NAD(P)-dependent dehydrogenase (Short-subunit alcohol dehydrogenase family)</fullName>
    </submittedName>
</protein>
<dbReference type="EMBL" id="SMFR01000014">
    <property type="protein sequence ID" value="TCJ88044.1"/>
    <property type="molecule type" value="Genomic_DNA"/>
</dbReference>
<evidence type="ECO:0000256" key="1">
    <source>
        <dbReference type="ARBA" id="ARBA00023002"/>
    </source>
</evidence>
<proteinExistence type="predicted"/>
<dbReference type="RefSeq" id="WP_067460553.1">
    <property type="nucleotide sequence ID" value="NZ_SMFR01000014.1"/>
</dbReference>
<dbReference type="GO" id="GO:0016491">
    <property type="term" value="F:oxidoreductase activity"/>
    <property type="evidence" value="ECO:0007669"/>
    <property type="project" value="UniProtKB-KW"/>
</dbReference>
<dbReference type="InterPro" id="IPR002347">
    <property type="entry name" value="SDR_fam"/>
</dbReference>
<dbReference type="PANTHER" id="PTHR43157:SF31">
    <property type="entry name" value="PHOSPHATIDYLINOSITOL-GLYCAN BIOSYNTHESIS CLASS F PROTEIN"/>
    <property type="match status" value="1"/>
</dbReference>